<feature type="region of interest" description="Disordered" evidence="1">
    <location>
        <begin position="293"/>
        <end position="322"/>
    </location>
</feature>
<dbReference type="OrthoDB" id="427960at2759"/>
<gene>
    <name evidence="2" type="ORF">MCOR_13676</name>
</gene>
<organism evidence="2 3">
    <name type="scientific">Mytilus coruscus</name>
    <name type="common">Sea mussel</name>
    <dbReference type="NCBI Taxonomy" id="42192"/>
    <lineage>
        <taxon>Eukaryota</taxon>
        <taxon>Metazoa</taxon>
        <taxon>Spiralia</taxon>
        <taxon>Lophotrochozoa</taxon>
        <taxon>Mollusca</taxon>
        <taxon>Bivalvia</taxon>
        <taxon>Autobranchia</taxon>
        <taxon>Pteriomorphia</taxon>
        <taxon>Mytilida</taxon>
        <taxon>Mytiloidea</taxon>
        <taxon>Mytilidae</taxon>
        <taxon>Mytilinae</taxon>
        <taxon>Mytilus</taxon>
    </lineage>
</organism>
<dbReference type="Proteomes" id="UP000507470">
    <property type="component" value="Unassembled WGS sequence"/>
</dbReference>
<name>A0A6J8B1A3_MYTCO</name>
<sequence length="322" mass="36811">MADREYGKTGYLSEEHIDIHSFDSQELTLCTDDRRHVSFAPPREYHSLKFDMERLRSEDTDLKSPPAYDETLSLEIPADPQRLANSLSDTVGRLRIRRGSDTEISIYEQRYRDIDRSFEMASPKLGFSKTHDGETSQKVENMSSIYEEPSQRKFQNIPIYGTHGHAAYVPKGYTSNLPTTSITRREKEPQKIDGRSLREVLADFGYALRRLVRLAYPDGEYNTVLEQLVINQLLNGLSNIEMEKHVQFAHPLTLEAAVACAEEFEAFTGAQLNSPRKHKDDTPLSLPVNFINRNKQTKDKTENNGKILSQSPKNEIKDLTKS</sequence>
<protein>
    <submittedName>
        <fullName evidence="2">Uncharacterized protein</fullName>
    </submittedName>
</protein>
<evidence type="ECO:0000313" key="2">
    <source>
        <dbReference type="EMBL" id="CAC5377356.1"/>
    </source>
</evidence>
<dbReference type="AlphaFoldDB" id="A0A6J8B1A3"/>
<keyword evidence="3" id="KW-1185">Reference proteome</keyword>
<feature type="compositionally biased region" description="Polar residues" evidence="1">
    <location>
        <begin position="304"/>
        <end position="313"/>
    </location>
</feature>
<evidence type="ECO:0000313" key="3">
    <source>
        <dbReference type="Proteomes" id="UP000507470"/>
    </source>
</evidence>
<proteinExistence type="predicted"/>
<accession>A0A6J8B1A3</accession>
<dbReference type="EMBL" id="CACVKT020002331">
    <property type="protein sequence ID" value="CAC5377356.1"/>
    <property type="molecule type" value="Genomic_DNA"/>
</dbReference>
<reference evidence="2 3" key="1">
    <citation type="submission" date="2020-06" db="EMBL/GenBank/DDBJ databases">
        <authorList>
            <person name="Li R."/>
            <person name="Bekaert M."/>
        </authorList>
    </citation>
    <scope>NUCLEOTIDE SEQUENCE [LARGE SCALE GENOMIC DNA]</scope>
    <source>
        <strain evidence="3">wild</strain>
    </source>
</reference>
<evidence type="ECO:0000256" key="1">
    <source>
        <dbReference type="SAM" id="MobiDB-lite"/>
    </source>
</evidence>